<evidence type="ECO:0000313" key="11">
    <source>
        <dbReference type="EMBL" id="WWC69766.1"/>
    </source>
</evidence>
<dbReference type="Pfam" id="PF07690">
    <property type="entry name" value="MFS_1"/>
    <property type="match status" value="1"/>
</dbReference>
<dbReference type="Gene3D" id="1.20.1250.20">
    <property type="entry name" value="MFS general substrate transporter like domains"/>
    <property type="match status" value="1"/>
</dbReference>
<dbReference type="AlphaFoldDB" id="A0A1B9I911"/>
<feature type="transmembrane region" description="Helical" evidence="8">
    <location>
        <begin position="418"/>
        <end position="442"/>
    </location>
</feature>
<dbReference type="InterPro" id="IPR020846">
    <property type="entry name" value="MFS_dom"/>
</dbReference>
<keyword evidence="4 8" id="KW-1133">Transmembrane helix</keyword>
<evidence type="ECO:0000256" key="8">
    <source>
        <dbReference type="SAM" id="Phobius"/>
    </source>
</evidence>
<name>A0A1B9I911_9TREE</name>
<feature type="transmembrane region" description="Helical" evidence="8">
    <location>
        <begin position="331"/>
        <end position="351"/>
    </location>
</feature>
<accession>A0A1B9I911</accession>
<dbReference type="PANTHER" id="PTHR43791:SF64">
    <property type="entry name" value="MAJOR FACILITATOR SUPERFAMILY (MFS) PROFILE DOMAIN-CONTAINING PROTEIN"/>
    <property type="match status" value="1"/>
</dbReference>
<dbReference type="InterPro" id="IPR011701">
    <property type="entry name" value="MFS"/>
</dbReference>
<proteinExistence type="inferred from homology"/>
<reference evidence="10" key="3">
    <citation type="submission" date="2016-07" db="EMBL/GenBank/DDBJ databases">
        <title>Evolution of pathogenesis and genome organization in the Tremellales.</title>
        <authorList>
            <person name="Cuomo C."/>
            <person name="Litvintseva A."/>
            <person name="Heitman J."/>
            <person name="Chen Y."/>
            <person name="Sun S."/>
            <person name="Springer D."/>
            <person name="Dromer F."/>
            <person name="Young S."/>
            <person name="Zeng Q."/>
            <person name="Chapman S."/>
            <person name="Gujja S."/>
            <person name="Saif S."/>
            <person name="Birren B."/>
        </authorList>
    </citation>
    <scope>NUCLEOTIDE SEQUENCE</scope>
    <source>
        <strain evidence="10">CBS 10737</strain>
    </source>
</reference>
<dbReference type="OrthoDB" id="3639251at2759"/>
<feature type="domain" description="Major facilitator superfamily (MFS) profile" evidence="9">
    <location>
        <begin position="55"/>
        <end position="492"/>
    </location>
</feature>
<comment type="subcellular location">
    <subcellularLocation>
        <location evidence="1">Membrane</location>
        <topology evidence="1">Multi-pass membrane protein</topology>
    </subcellularLocation>
</comment>
<dbReference type="EMBL" id="KI894008">
    <property type="protein sequence ID" value="OCF52006.1"/>
    <property type="molecule type" value="Genomic_DNA"/>
</dbReference>
<dbReference type="GeneID" id="30169659"/>
<keyword evidence="12" id="KW-1185">Reference proteome</keyword>
<feature type="transmembrane region" description="Helical" evidence="8">
    <location>
        <begin position="146"/>
        <end position="171"/>
    </location>
</feature>
<dbReference type="GO" id="GO:0022857">
    <property type="term" value="F:transmembrane transporter activity"/>
    <property type="evidence" value="ECO:0007669"/>
    <property type="project" value="InterPro"/>
</dbReference>
<reference evidence="11" key="2">
    <citation type="submission" date="2013-07" db="EMBL/GenBank/DDBJ databases">
        <authorList>
            <consortium name="The Broad Institute Genome Sequencing Platform"/>
            <person name="Cuomo C."/>
            <person name="Litvintseva A."/>
            <person name="Chen Y."/>
            <person name="Heitman J."/>
            <person name="Sun S."/>
            <person name="Springer D."/>
            <person name="Dromer F."/>
            <person name="Young S.K."/>
            <person name="Zeng Q."/>
            <person name="Gargeya S."/>
            <person name="Fitzgerald M."/>
            <person name="Abouelleil A."/>
            <person name="Alvarado L."/>
            <person name="Berlin A.M."/>
            <person name="Chapman S.B."/>
            <person name="Dewar J."/>
            <person name="Goldberg J."/>
            <person name="Griggs A."/>
            <person name="Gujja S."/>
            <person name="Hansen M."/>
            <person name="Howarth C."/>
            <person name="Imamovic A."/>
            <person name="Larimer J."/>
            <person name="McCowan C."/>
            <person name="Murphy C."/>
            <person name="Pearson M."/>
            <person name="Priest M."/>
            <person name="Roberts A."/>
            <person name="Saif S."/>
            <person name="Shea T."/>
            <person name="Sykes S."/>
            <person name="Wortman J."/>
            <person name="Nusbaum C."/>
            <person name="Birren B."/>
        </authorList>
    </citation>
    <scope>NUCLEOTIDE SEQUENCE</scope>
    <source>
        <strain evidence="11">CBS 10737</strain>
    </source>
</reference>
<evidence type="ECO:0000256" key="7">
    <source>
        <dbReference type="SAM" id="MobiDB-lite"/>
    </source>
</evidence>
<evidence type="ECO:0000313" key="10">
    <source>
        <dbReference type="EMBL" id="OCF52006.1"/>
    </source>
</evidence>
<feature type="transmembrane region" description="Helical" evidence="8">
    <location>
        <begin position="214"/>
        <end position="237"/>
    </location>
</feature>
<organism evidence="10">
    <name type="scientific">Kwoniella pini CBS 10737</name>
    <dbReference type="NCBI Taxonomy" id="1296096"/>
    <lineage>
        <taxon>Eukaryota</taxon>
        <taxon>Fungi</taxon>
        <taxon>Dikarya</taxon>
        <taxon>Basidiomycota</taxon>
        <taxon>Agaricomycotina</taxon>
        <taxon>Tremellomycetes</taxon>
        <taxon>Tremellales</taxon>
        <taxon>Cryptococcaceae</taxon>
        <taxon>Kwoniella</taxon>
    </lineage>
</organism>
<sequence>MAEIKTPQIESPDFTDKNDLPSESYPELVPLTSTELTDEQRREERQFVWRLDLSLLVIGFLGYAFKYIDQQNISNAYVSGMKEDLNIVGNQYNYFTVLFNAGYIIMLWPSCILVSRIGPSKWLPFCEVMWGIFTCCLALSKNYRTIYGLRFLVGFFEGSAWPGYMTIISQWYLPHEIALRMSLYNIAQPVGAMLSGAMQGALSTNLEGHGGKAGWQWAFIVNGVCTIAIALAAFFVLPGYPERPNPLAGWYMKEKHIAIALRRNARVNRSGQRPITVKSFLNVFRNWKVWAFGLAWVLGGCTTPSGFFNLWLKSLKLPNGKARYSVAQLNYLPIAGQAISLGLQVIFSSISDYTGNRIGFLLLHFALNFTSEIILIIRPSNYHTYMAGWYLNYCGFAAMLIICGWASTVLADQPEARTVLFASGTLLAYILSAFVPLAAFPASEAPNWRIGAKLYLGFCLVGLALYLIIYFGLQYENKRKIKKSQEGKRQVA</sequence>
<gene>
    <name evidence="10" type="ORF">I206_01290</name>
    <name evidence="11" type="ORF">I206_103709</name>
</gene>
<comment type="similarity">
    <text evidence="6">Belongs to the major facilitator superfamily. Allantoate permease family.</text>
</comment>
<evidence type="ECO:0000256" key="5">
    <source>
        <dbReference type="ARBA" id="ARBA00023136"/>
    </source>
</evidence>
<dbReference type="PANTHER" id="PTHR43791">
    <property type="entry name" value="PERMEASE-RELATED"/>
    <property type="match status" value="1"/>
</dbReference>
<keyword evidence="5 8" id="KW-0472">Membrane</keyword>
<dbReference type="KEGG" id="kpin:30169659"/>
<feature type="transmembrane region" description="Helical" evidence="8">
    <location>
        <begin position="454"/>
        <end position="473"/>
    </location>
</feature>
<dbReference type="InterPro" id="IPR036259">
    <property type="entry name" value="MFS_trans_sf"/>
</dbReference>
<dbReference type="FunFam" id="1.20.1250.20:FF:000065">
    <property type="entry name" value="Putative MFS pantothenate transporter"/>
    <property type="match status" value="1"/>
</dbReference>
<feature type="transmembrane region" description="Helical" evidence="8">
    <location>
        <begin position="358"/>
        <end position="377"/>
    </location>
</feature>
<evidence type="ECO:0000313" key="12">
    <source>
        <dbReference type="Proteomes" id="UP000094020"/>
    </source>
</evidence>
<feature type="transmembrane region" description="Helical" evidence="8">
    <location>
        <begin position="92"/>
        <end position="115"/>
    </location>
</feature>
<dbReference type="SUPFAM" id="SSF103473">
    <property type="entry name" value="MFS general substrate transporter"/>
    <property type="match status" value="1"/>
</dbReference>
<feature type="transmembrane region" description="Helical" evidence="8">
    <location>
        <begin position="47"/>
        <end position="65"/>
    </location>
</feature>
<feature type="transmembrane region" description="Helical" evidence="8">
    <location>
        <begin position="389"/>
        <end position="411"/>
    </location>
</feature>
<dbReference type="EMBL" id="CP144522">
    <property type="protein sequence ID" value="WWC69766.1"/>
    <property type="molecule type" value="Genomic_DNA"/>
</dbReference>
<dbReference type="PROSITE" id="PS50850">
    <property type="entry name" value="MFS"/>
    <property type="match status" value="1"/>
</dbReference>
<evidence type="ECO:0000256" key="6">
    <source>
        <dbReference type="ARBA" id="ARBA00037968"/>
    </source>
</evidence>
<protein>
    <recommendedName>
        <fullName evidence="9">Major facilitator superfamily (MFS) profile domain-containing protein</fullName>
    </recommendedName>
</protein>
<feature type="transmembrane region" description="Helical" evidence="8">
    <location>
        <begin position="289"/>
        <end position="311"/>
    </location>
</feature>
<evidence type="ECO:0000256" key="2">
    <source>
        <dbReference type="ARBA" id="ARBA00022448"/>
    </source>
</evidence>
<evidence type="ECO:0000256" key="3">
    <source>
        <dbReference type="ARBA" id="ARBA00022692"/>
    </source>
</evidence>
<keyword evidence="3 8" id="KW-0812">Transmembrane</keyword>
<dbReference type="Proteomes" id="UP000094020">
    <property type="component" value="Chromosome 4"/>
</dbReference>
<dbReference type="GO" id="GO:0016020">
    <property type="term" value="C:membrane"/>
    <property type="evidence" value="ECO:0007669"/>
    <property type="project" value="UniProtKB-SubCell"/>
</dbReference>
<reference evidence="10" key="1">
    <citation type="submission" date="2013-07" db="EMBL/GenBank/DDBJ databases">
        <title>The Genome Sequence of Cryptococcus pinus CBS10737.</title>
        <authorList>
            <consortium name="The Broad Institute Genome Sequencing Platform"/>
            <person name="Cuomo C."/>
            <person name="Litvintseva A."/>
            <person name="Chen Y."/>
            <person name="Heitman J."/>
            <person name="Sun S."/>
            <person name="Springer D."/>
            <person name="Dromer F."/>
            <person name="Young S.K."/>
            <person name="Zeng Q."/>
            <person name="Gargeya S."/>
            <person name="Fitzgerald M."/>
            <person name="Abouelleil A."/>
            <person name="Alvarado L."/>
            <person name="Berlin A.M."/>
            <person name="Chapman S.B."/>
            <person name="Dewar J."/>
            <person name="Goldberg J."/>
            <person name="Griggs A."/>
            <person name="Gujja S."/>
            <person name="Hansen M."/>
            <person name="Howarth C."/>
            <person name="Imamovic A."/>
            <person name="Larimer J."/>
            <person name="McCowan C."/>
            <person name="Murphy C."/>
            <person name="Pearson M."/>
            <person name="Priest M."/>
            <person name="Roberts A."/>
            <person name="Saif S."/>
            <person name="Shea T."/>
            <person name="Sykes S."/>
            <person name="Wortman J."/>
            <person name="Nusbaum C."/>
            <person name="Birren B."/>
        </authorList>
    </citation>
    <scope>NUCLEOTIDE SEQUENCE [LARGE SCALE GENOMIC DNA]</scope>
    <source>
        <strain evidence="10">CBS 10737</strain>
    </source>
</reference>
<keyword evidence="2" id="KW-0813">Transport</keyword>
<evidence type="ECO:0000259" key="9">
    <source>
        <dbReference type="PROSITE" id="PS50850"/>
    </source>
</evidence>
<dbReference type="RefSeq" id="XP_019013225.1">
    <property type="nucleotide sequence ID" value="XM_019153064.1"/>
</dbReference>
<evidence type="ECO:0000256" key="1">
    <source>
        <dbReference type="ARBA" id="ARBA00004141"/>
    </source>
</evidence>
<feature type="region of interest" description="Disordered" evidence="7">
    <location>
        <begin position="1"/>
        <end position="26"/>
    </location>
</feature>
<evidence type="ECO:0000256" key="4">
    <source>
        <dbReference type="ARBA" id="ARBA00022989"/>
    </source>
</evidence>
<reference evidence="11" key="4">
    <citation type="submission" date="2024-02" db="EMBL/GenBank/DDBJ databases">
        <title>Comparative genomics of Cryptococcus and Kwoniella reveals pathogenesis evolution and contrasting modes of karyotype evolution via chromosome fusion or intercentromeric recombination.</title>
        <authorList>
            <person name="Coelho M.A."/>
            <person name="David-Palma M."/>
            <person name="Shea T."/>
            <person name="Bowers K."/>
            <person name="McGinley-Smith S."/>
            <person name="Mohammad A.W."/>
            <person name="Gnirke A."/>
            <person name="Yurkov A.M."/>
            <person name="Nowrousian M."/>
            <person name="Sun S."/>
            <person name="Cuomo C.A."/>
            <person name="Heitman J."/>
        </authorList>
    </citation>
    <scope>NUCLEOTIDE SEQUENCE</scope>
    <source>
        <strain evidence="11">CBS 10737</strain>
    </source>
</reference>